<keyword evidence="2" id="KW-0472">Membrane</keyword>
<keyword evidence="2" id="KW-1133">Transmembrane helix</keyword>
<feature type="region of interest" description="Disordered" evidence="1">
    <location>
        <begin position="1"/>
        <end position="41"/>
    </location>
</feature>
<evidence type="ECO:0000313" key="3">
    <source>
        <dbReference type="EMBL" id="XBO39527.1"/>
    </source>
</evidence>
<feature type="transmembrane region" description="Helical" evidence="2">
    <location>
        <begin position="51"/>
        <end position="71"/>
    </location>
</feature>
<dbReference type="RefSeq" id="WP_406856372.1">
    <property type="nucleotide sequence ID" value="NZ_CP157484.1"/>
</dbReference>
<organism evidence="3">
    <name type="scientific">Alsobacter sp. KACC 23698</name>
    <dbReference type="NCBI Taxonomy" id="3149229"/>
    <lineage>
        <taxon>Bacteria</taxon>
        <taxon>Pseudomonadati</taxon>
        <taxon>Pseudomonadota</taxon>
        <taxon>Alphaproteobacteria</taxon>
        <taxon>Hyphomicrobiales</taxon>
        <taxon>Alsobacteraceae</taxon>
        <taxon>Alsobacter</taxon>
    </lineage>
</organism>
<dbReference type="EMBL" id="CP157484">
    <property type="protein sequence ID" value="XBO39527.1"/>
    <property type="molecule type" value="Genomic_DNA"/>
</dbReference>
<evidence type="ECO:0000256" key="1">
    <source>
        <dbReference type="SAM" id="MobiDB-lite"/>
    </source>
</evidence>
<name>A0AAU7JGJ4_9HYPH</name>
<keyword evidence="2" id="KW-0812">Transmembrane</keyword>
<dbReference type="AlphaFoldDB" id="A0AAU7JGJ4"/>
<proteinExistence type="predicted"/>
<accession>A0AAU7JGJ4</accession>
<evidence type="ECO:0000256" key="2">
    <source>
        <dbReference type="SAM" id="Phobius"/>
    </source>
</evidence>
<gene>
    <name evidence="3" type="ORF">ABEG18_01695</name>
</gene>
<protein>
    <submittedName>
        <fullName evidence="3">Uncharacterized protein</fullName>
    </submittedName>
</protein>
<reference evidence="3" key="1">
    <citation type="submission" date="2024-05" db="EMBL/GenBank/DDBJ databases">
        <authorList>
            <person name="Kim S."/>
            <person name="Heo J."/>
            <person name="Choi H."/>
            <person name="Choi Y."/>
            <person name="Kwon S.-W."/>
            <person name="Kim Y."/>
        </authorList>
    </citation>
    <scope>NUCLEOTIDE SEQUENCE</scope>
    <source>
        <strain evidence="3">KACC 23698</strain>
    </source>
</reference>
<sequence length="89" mass="9095">MPPKAVAPTADLAYMDASPAHSPGRSEALGMSNPADWSPEDVPPRMSRLSLGLWAGAGLALAAAGGLLWVARGDAVFTDAVSSALAWCF</sequence>